<keyword evidence="2" id="KW-0067">ATP-binding</keyword>
<dbReference type="InterPro" id="IPR005114">
    <property type="entry name" value="Helicase_assoc"/>
</dbReference>
<dbReference type="Pfam" id="PF00271">
    <property type="entry name" value="Helicase_C"/>
    <property type="match status" value="1"/>
</dbReference>
<dbReference type="Pfam" id="PF00270">
    <property type="entry name" value="DEAD"/>
    <property type="match status" value="1"/>
</dbReference>
<dbReference type="SUPFAM" id="SSF52540">
    <property type="entry name" value="P-loop containing nucleoside triphosphate hydrolases"/>
    <property type="match status" value="1"/>
</dbReference>
<evidence type="ECO:0000313" key="6">
    <source>
        <dbReference type="Proteomes" id="UP000515563"/>
    </source>
</evidence>
<dbReference type="PANTHER" id="PTHR33418">
    <property type="entry name" value="HELICASE-ASSOCIATED"/>
    <property type="match status" value="1"/>
</dbReference>
<protein>
    <submittedName>
        <fullName evidence="5">Transposase</fullName>
    </submittedName>
</protein>
<dbReference type="InterPro" id="IPR027417">
    <property type="entry name" value="P-loop_NTPase"/>
</dbReference>
<dbReference type="Pfam" id="PF03457">
    <property type="entry name" value="HA"/>
    <property type="match status" value="4"/>
</dbReference>
<dbReference type="EMBL" id="CP043661">
    <property type="protein sequence ID" value="QNE18167.1"/>
    <property type="molecule type" value="Genomic_DNA"/>
</dbReference>
<dbReference type="GO" id="GO:0005524">
    <property type="term" value="F:ATP binding"/>
    <property type="evidence" value="ECO:0007669"/>
    <property type="project" value="UniProtKB-KW"/>
</dbReference>
<dbReference type="Proteomes" id="UP000515563">
    <property type="component" value="Chromosome"/>
</dbReference>
<organism evidence="5 6">
    <name type="scientific">Kribbella qitaiheensis</name>
    <dbReference type="NCBI Taxonomy" id="1544730"/>
    <lineage>
        <taxon>Bacteria</taxon>
        <taxon>Bacillati</taxon>
        <taxon>Actinomycetota</taxon>
        <taxon>Actinomycetes</taxon>
        <taxon>Propionibacteriales</taxon>
        <taxon>Kribbellaceae</taxon>
        <taxon>Kribbella</taxon>
    </lineage>
</organism>
<sequence length="887" mass="99845">MGSGRPASAGPVAANLAATGRVLVVLPTIELLVQTLQAYRAVAGMSLGTVVAVCSDPTIAEIALLEGQPDVVVTTTADVLADTVRGRRRVTVLSTYASLPVIAAAHSSYLMRRWDLAVVDEAHRTTGKADGPWKVVHHDAQVPAKRRLYMTATPRVATTSGDAVVSMDDEKIYGQVCWRLPFSRAITMGLLADYRVIVPVVTNEEIHRLTLDESLAMRLGASSIQPATLAGQIAVLRTMTEYGVRRAISYHHRVADARTWATTLPAAAGLLPGGPLNLWAGHVSGAQPPHLRRRVIDRLAAAGDELAVVSNARVLSEGVDVPAVDAVVFTRPRRSAIDTIQALGRALRTGGRQDKVATIVVPLLLSEGESPEAALEGSDWEPVWQVLRALRDHDDRLDDQLRLKRRQLGEGTLFEPASREVKLPPWLSVTGVDVPDLFARAITIRAVQSTAPSWEEYYGAACAYLQVQGNVEIPWTWITNDGLRLGSWWNRQRVFYNAGELSEDRAELLEKLGIVWSQLEENWMRTYSDARRLKEDNGHLLVDEDYATPHGVVLANWFNAQRQRHRVGKLSEERIRLLDEIEFPWDGVAARWMQRYQEVKALYEHRGSLLRLPSTSREARWIEGQVATNRRGHLTAEQIQLLHEIGIDFQNRTETAWRNTYEELKALRAELGQLKVMYVPDGLITVDGVNLSSWTKAQRRARRFGQLDDWQIDLLDRVGFSWNPGDEQWNQRLAELANFVARNGHIKVPGKTPLQSWLYQQRKKRNLGALPDEAAAELAEIDPHWYSESESLTSEYTRNFFQLTDRSWAKIRPLIPEPAQGSETWRNNDLRNVIENIVWKLRTGARWDDIRIDYGSTVTVSAWYHQWDKDGIWTQIEKVITLHTRRS</sequence>
<dbReference type="Gene3D" id="6.10.140.530">
    <property type="match status" value="5"/>
</dbReference>
<dbReference type="InterPro" id="IPR014001">
    <property type="entry name" value="Helicase_ATP-bd"/>
</dbReference>
<dbReference type="PROSITE" id="PS51192">
    <property type="entry name" value="HELICASE_ATP_BIND_1"/>
    <property type="match status" value="1"/>
</dbReference>
<evidence type="ECO:0000256" key="1">
    <source>
        <dbReference type="ARBA" id="ARBA00022741"/>
    </source>
</evidence>
<feature type="domain" description="Helicase C-terminal" evidence="4">
    <location>
        <begin position="234"/>
        <end position="409"/>
    </location>
</feature>
<dbReference type="Gene3D" id="3.40.50.300">
    <property type="entry name" value="P-loop containing nucleotide triphosphate hydrolases"/>
    <property type="match status" value="2"/>
</dbReference>
<dbReference type="InterPro" id="IPR001650">
    <property type="entry name" value="Helicase_C-like"/>
</dbReference>
<dbReference type="SMART" id="SM00490">
    <property type="entry name" value="HELICc"/>
    <property type="match status" value="1"/>
</dbReference>
<evidence type="ECO:0000259" key="4">
    <source>
        <dbReference type="PROSITE" id="PS51194"/>
    </source>
</evidence>
<proteinExistence type="predicted"/>
<dbReference type="Pfam" id="PF13340">
    <property type="entry name" value="DUF4096"/>
    <property type="match status" value="1"/>
</dbReference>
<dbReference type="PANTHER" id="PTHR33418:SF1">
    <property type="entry name" value="HELICASE-ASSOCIATED DOMAIN-CONTAINING PROTEIN"/>
    <property type="match status" value="1"/>
</dbReference>
<keyword evidence="1" id="KW-0547">Nucleotide-binding</keyword>
<dbReference type="PROSITE" id="PS51194">
    <property type="entry name" value="HELICASE_CTER"/>
    <property type="match status" value="1"/>
</dbReference>
<evidence type="ECO:0000256" key="2">
    <source>
        <dbReference type="ARBA" id="ARBA00022840"/>
    </source>
</evidence>
<evidence type="ECO:0000259" key="3">
    <source>
        <dbReference type="PROSITE" id="PS51192"/>
    </source>
</evidence>
<dbReference type="AlphaFoldDB" id="A0A7G6WW02"/>
<dbReference type="CDD" id="cd18785">
    <property type="entry name" value="SF2_C"/>
    <property type="match status" value="1"/>
</dbReference>
<evidence type="ECO:0000313" key="5">
    <source>
        <dbReference type="EMBL" id="QNE18167.1"/>
    </source>
</evidence>
<feature type="domain" description="Helicase ATP-binding" evidence="3">
    <location>
        <begin position="1"/>
        <end position="172"/>
    </location>
</feature>
<keyword evidence="6" id="KW-1185">Reference proteome</keyword>
<reference evidence="6" key="1">
    <citation type="submission" date="2019-09" db="EMBL/GenBank/DDBJ databases">
        <title>Antimicrobial potential of Antarctic Bacteria.</title>
        <authorList>
            <person name="Benaud N."/>
            <person name="Edwards R.J."/>
            <person name="Ferrari B.C."/>
        </authorList>
    </citation>
    <scope>NUCLEOTIDE SEQUENCE [LARGE SCALE GENOMIC DNA]</scope>
    <source>
        <strain evidence="6">SPB151</strain>
    </source>
</reference>
<dbReference type="GO" id="GO:0003676">
    <property type="term" value="F:nucleic acid binding"/>
    <property type="evidence" value="ECO:0007669"/>
    <property type="project" value="InterPro"/>
</dbReference>
<dbReference type="InterPro" id="IPR011545">
    <property type="entry name" value="DEAD/DEAH_box_helicase_dom"/>
</dbReference>
<dbReference type="KEGG" id="kqi:F1D05_10020"/>
<dbReference type="RefSeq" id="WP_428995009.1">
    <property type="nucleotide sequence ID" value="NZ_CP043661.1"/>
</dbReference>
<dbReference type="InterPro" id="IPR025161">
    <property type="entry name" value="IS402-like_dom"/>
</dbReference>
<accession>A0A7G6WW02</accession>
<reference evidence="5 6" key="2">
    <citation type="journal article" date="2020" name="Microbiol. Resour. Announc.">
        <title>Antarctic desert soil bacteria exhibit high novel natural product potential, evaluated through long-read genome sequencing and comparative genomics.</title>
        <authorList>
            <person name="Benaud N."/>
            <person name="Edwards R.J."/>
            <person name="Amos T.G."/>
            <person name="D'Agostino P.M."/>
            <person name="Gutierrez-Chavez C."/>
            <person name="Montgomery K."/>
            <person name="Nicetic I."/>
            <person name="Ferrari B.C."/>
        </authorList>
    </citation>
    <scope>NUCLEOTIDE SEQUENCE [LARGE SCALE GENOMIC DNA]</scope>
    <source>
        <strain evidence="5 6">SPB151</strain>
    </source>
</reference>
<gene>
    <name evidence="5" type="ORF">F1D05_10020</name>
</gene>
<name>A0A7G6WW02_9ACTN</name>